<protein>
    <submittedName>
        <fullName evidence="1">Uncharacterized protein</fullName>
    </submittedName>
</protein>
<dbReference type="EMBL" id="MGJP01000009">
    <property type="protein sequence ID" value="OGN10363.1"/>
    <property type="molecule type" value="Genomic_DNA"/>
</dbReference>
<comment type="caution">
    <text evidence="1">The sequence shown here is derived from an EMBL/GenBank/DDBJ whole genome shotgun (WGS) entry which is preliminary data.</text>
</comment>
<evidence type="ECO:0000313" key="2">
    <source>
        <dbReference type="Proteomes" id="UP000177167"/>
    </source>
</evidence>
<dbReference type="Proteomes" id="UP000177167">
    <property type="component" value="Unassembled WGS sequence"/>
</dbReference>
<organism evidence="1 2">
    <name type="scientific">Candidatus Yanofskybacteria bacterium RIFCSPHIGHO2_02_FULL_41_11</name>
    <dbReference type="NCBI Taxonomy" id="1802675"/>
    <lineage>
        <taxon>Bacteria</taxon>
        <taxon>Candidatus Yanofskyibacteriota</taxon>
    </lineage>
</organism>
<dbReference type="AlphaFoldDB" id="A0A1F8FB42"/>
<reference evidence="1 2" key="1">
    <citation type="journal article" date="2016" name="Nat. Commun.">
        <title>Thousands of microbial genomes shed light on interconnected biogeochemical processes in an aquifer system.</title>
        <authorList>
            <person name="Anantharaman K."/>
            <person name="Brown C.T."/>
            <person name="Hug L.A."/>
            <person name="Sharon I."/>
            <person name="Castelle C.J."/>
            <person name="Probst A.J."/>
            <person name="Thomas B.C."/>
            <person name="Singh A."/>
            <person name="Wilkins M.J."/>
            <person name="Karaoz U."/>
            <person name="Brodie E.L."/>
            <person name="Williams K.H."/>
            <person name="Hubbard S.S."/>
            <person name="Banfield J.F."/>
        </authorList>
    </citation>
    <scope>NUCLEOTIDE SEQUENCE [LARGE SCALE GENOMIC DNA]</scope>
</reference>
<gene>
    <name evidence="1" type="ORF">A3J46_01775</name>
</gene>
<name>A0A1F8FB42_9BACT</name>
<evidence type="ECO:0000313" key="1">
    <source>
        <dbReference type="EMBL" id="OGN10363.1"/>
    </source>
</evidence>
<sequence length="450" mass="53183">MLSKIKYIKYLTIMPFKQTEKYKEKLEQIRREPQETSEEKDAKREHAREFRMEVMLDNARLMQDLTSQLAYNFWATKEHLAISVEKFAQFLAHPEVVETFIDDLLATQKKVLEMVNRRSAEQGGKHVAQSFYQELVRDKFEQYKFHGKMELDASYPLALILYVENEEDFKRIDPRKNIGGFYNSSISVFDFTSGQTIKFPMIVIKGSRENNVQSGLVTVEEHEKGHAEHKRLQSTLKTAERKVVWLDLDRPSQIEIDWLKNSWIKDQEKKYVRDYFDKIVVYALERAKDEILAEFKVTGSLDYIFNLLNKEGVYDYFKELGIDTDSELYKDLWREYENKISPAYKAANRVVAAYKIFGLSERIDLMRWVLGQIPLKDWDKQITNSAFWEEADKLFYYFKEKSLLDESRFKQLKLAEAQEQCIDELKRNQSGSLLPYINKLLAQLESAKTT</sequence>
<accession>A0A1F8FB42</accession>
<proteinExistence type="predicted"/>